<dbReference type="EMBL" id="CP037899">
    <property type="protein sequence ID" value="QDQ42354.1"/>
    <property type="molecule type" value="Genomic_DNA"/>
</dbReference>
<evidence type="ECO:0000313" key="5">
    <source>
        <dbReference type="EMBL" id="QDQ42354.1"/>
    </source>
</evidence>
<dbReference type="InterPro" id="IPR003743">
    <property type="entry name" value="Zf-RING_7"/>
</dbReference>
<feature type="coiled-coil region" evidence="1">
    <location>
        <begin position="32"/>
        <end position="170"/>
    </location>
</feature>
<dbReference type="PANTHER" id="PTHR39082:SF1">
    <property type="entry name" value="SCAVENGER RECEPTOR CLASS A MEMBER 3"/>
    <property type="match status" value="1"/>
</dbReference>
<evidence type="ECO:0000313" key="4">
    <source>
        <dbReference type="EMBL" id="KIE57927.1"/>
    </source>
</evidence>
<evidence type="ECO:0000313" key="7">
    <source>
        <dbReference type="Proteomes" id="UP000315925"/>
    </source>
</evidence>
<reference evidence="7" key="3">
    <citation type="submission" date="2019-03" db="EMBL/GenBank/DDBJ databases">
        <title>Complete genome of Methylacidiphilum kamchatkense Kam1.</title>
        <authorList>
            <person name="Kruse T."/>
            <person name="Murarilal Ratnadevi C."/>
            <person name="Erikstad H.-A."/>
            <person name="Birkeland N.-K."/>
        </authorList>
    </citation>
    <scope>NUCLEOTIDE SEQUENCE [LARGE SCALE GENOMIC DNA]</scope>
    <source>
        <strain evidence="7">kam1</strain>
    </source>
</reference>
<dbReference type="EMBL" id="JQNX01000008">
    <property type="protein sequence ID" value="KIE57927.1"/>
    <property type="molecule type" value="Genomic_DNA"/>
</dbReference>
<dbReference type="Gene3D" id="1.10.287.1490">
    <property type="match status" value="1"/>
</dbReference>
<dbReference type="InterPro" id="IPR056003">
    <property type="entry name" value="CT398_CC_hairpin"/>
</dbReference>
<keyword evidence="1" id="KW-0175">Coiled coil</keyword>
<dbReference type="AlphaFoldDB" id="A0A0C1RIQ1"/>
<feature type="domain" description="C4-type zinc ribbon" evidence="2">
    <location>
        <begin position="198"/>
        <end position="230"/>
    </location>
</feature>
<sequence>MHPSIPFLLKLQEMDKKIIEIRKLLAKIPVETEKFQKQLKIEEEKVAQNKKELLQIDLSIKEMEAEIAGLKSKINQYKTQQLSTRKNEEYQALSHQIDNATQKISDLEDKVLEFLEKKERVSKTYKEADIQFHHFALEVKKKTEALSTQKENLEKSLSQLLEERKAYISHLEPNVLQIYQRIAASKPGTAIMPVVDETCGGCHMRMTKQAYLKVKASDALVFCEYCGRILFFSE</sequence>
<dbReference type="KEGG" id="mkc:kam1_1125"/>
<keyword evidence="4" id="KW-0238">DNA-binding</keyword>
<dbReference type="Proteomes" id="UP000315925">
    <property type="component" value="Chromosome"/>
</dbReference>
<reference evidence="4 6" key="1">
    <citation type="submission" date="2014-08" db="EMBL/GenBank/DDBJ databases">
        <title>Methylacidiphilum kamchatkense strain Kam1 draft genome sequence.</title>
        <authorList>
            <person name="Birkeland N.-K."/>
            <person name="Erikstad H.A."/>
        </authorList>
    </citation>
    <scope>NUCLEOTIDE SEQUENCE [LARGE SCALE GENOMIC DNA]</scope>
    <source>
        <strain evidence="4 6">Kam1</strain>
    </source>
</reference>
<dbReference type="STRING" id="1202785.A946_09725"/>
<organism evidence="5 7">
    <name type="scientific">Methylacidiphilum kamchatkense Kam1</name>
    <dbReference type="NCBI Taxonomy" id="1202785"/>
    <lineage>
        <taxon>Bacteria</taxon>
        <taxon>Pseudomonadati</taxon>
        <taxon>Verrucomicrobiota</taxon>
        <taxon>Methylacidiphilae</taxon>
        <taxon>Methylacidiphilales</taxon>
        <taxon>Methylacidiphilaceae</taxon>
        <taxon>Methylacidiphilum (ex Ratnadevi et al. 2023)</taxon>
    </lineage>
</organism>
<accession>A0A0C1RIQ1</accession>
<dbReference type="GO" id="GO:0003677">
    <property type="term" value="F:DNA binding"/>
    <property type="evidence" value="ECO:0007669"/>
    <property type="project" value="UniProtKB-KW"/>
</dbReference>
<dbReference type="Pfam" id="PF24481">
    <property type="entry name" value="CT398_CC"/>
    <property type="match status" value="1"/>
</dbReference>
<proteinExistence type="predicted"/>
<reference evidence="5" key="2">
    <citation type="journal article" date="2019" name="BMC Genomics">
        <title>Complete genome sequence analysis of the thermoacidophilic verrucomicrobial methanotroph 'Candidatus Methylacidiphilum kamchatkense' strain Kam1 and comparison with its closest relatives.</title>
        <authorList>
            <person name="Kruse T."/>
            <person name="Ratnadevi C.M."/>
            <person name="Erikstad H.A."/>
            <person name="Birkeland N.K."/>
        </authorList>
    </citation>
    <scope>NUCLEOTIDE SEQUENCE</scope>
    <source>
        <strain evidence="5">Kam1</strain>
    </source>
</reference>
<evidence type="ECO:0000259" key="3">
    <source>
        <dbReference type="Pfam" id="PF24481"/>
    </source>
</evidence>
<gene>
    <name evidence="4" type="ORF">A946_09725</name>
    <name evidence="5" type="ORF">kam1_1125</name>
</gene>
<dbReference type="OrthoDB" id="9799341at2"/>
<dbReference type="InterPro" id="IPR052376">
    <property type="entry name" value="Oxidative_Scav/Glycosyltrans"/>
</dbReference>
<feature type="domain" description="CT398-like coiled coil hairpin" evidence="3">
    <location>
        <begin position="11"/>
        <end position="185"/>
    </location>
</feature>
<keyword evidence="6" id="KW-1185">Reference proteome</keyword>
<name>A0A0C1RIQ1_9BACT</name>
<dbReference type="Proteomes" id="UP000031594">
    <property type="component" value="Unassembled WGS sequence"/>
</dbReference>
<evidence type="ECO:0000259" key="2">
    <source>
        <dbReference type="Pfam" id="PF02591"/>
    </source>
</evidence>
<dbReference type="Pfam" id="PF02591">
    <property type="entry name" value="Zn_ribbon_9"/>
    <property type="match status" value="1"/>
</dbReference>
<protein>
    <submittedName>
        <fullName evidence="4">DNA-binding protein</fullName>
    </submittedName>
</protein>
<evidence type="ECO:0000256" key="1">
    <source>
        <dbReference type="SAM" id="Coils"/>
    </source>
</evidence>
<dbReference type="PANTHER" id="PTHR39082">
    <property type="entry name" value="PHOSPHOLIPASE C-BETA-2-RELATED"/>
    <property type="match status" value="1"/>
</dbReference>
<evidence type="ECO:0000313" key="6">
    <source>
        <dbReference type="Proteomes" id="UP000031594"/>
    </source>
</evidence>